<evidence type="ECO:0000313" key="1">
    <source>
        <dbReference type="EMBL" id="MCO1336003.1"/>
    </source>
</evidence>
<dbReference type="CDD" id="cd00093">
    <property type="entry name" value="HTH_XRE"/>
    <property type="match status" value="1"/>
</dbReference>
<proteinExistence type="predicted"/>
<gene>
    <name evidence="1" type="ORF">MO867_16860</name>
</gene>
<name>A0A9X2EUZ9_9GAMM</name>
<protein>
    <submittedName>
        <fullName evidence="1">Helix-turn-helix domain-containing protein</fullName>
    </submittedName>
</protein>
<accession>A0A9X2EUZ9</accession>
<dbReference type="EMBL" id="JALBWM010000097">
    <property type="protein sequence ID" value="MCO1336003.1"/>
    <property type="molecule type" value="Genomic_DNA"/>
</dbReference>
<evidence type="ECO:0000313" key="2">
    <source>
        <dbReference type="Proteomes" id="UP001139028"/>
    </source>
</evidence>
<dbReference type="InterPro" id="IPR001387">
    <property type="entry name" value="Cro/C1-type_HTH"/>
</dbReference>
<dbReference type="SUPFAM" id="SSF47413">
    <property type="entry name" value="lambda repressor-like DNA-binding domains"/>
    <property type="match status" value="1"/>
</dbReference>
<dbReference type="RefSeq" id="WP_252471274.1">
    <property type="nucleotide sequence ID" value="NZ_JALBWM010000097.1"/>
</dbReference>
<organism evidence="1 2">
    <name type="scientific">Microbulbifer okhotskensis</name>
    <dbReference type="NCBI Taxonomy" id="2926617"/>
    <lineage>
        <taxon>Bacteria</taxon>
        <taxon>Pseudomonadati</taxon>
        <taxon>Pseudomonadota</taxon>
        <taxon>Gammaproteobacteria</taxon>
        <taxon>Cellvibrionales</taxon>
        <taxon>Microbulbiferaceae</taxon>
        <taxon>Microbulbifer</taxon>
    </lineage>
</organism>
<reference evidence="1" key="1">
    <citation type="journal article" date="2022" name="Arch. Microbiol.">
        <title>Microbulbifer okhotskensis sp. nov., isolated from a deep bottom sediment of the Okhotsk Sea.</title>
        <authorList>
            <person name="Romanenko L."/>
            <person name="Kurilenko V."/>
            <person name="Otstavnykh N."/>
            <person name="Velansky P."/>
            <person name="Isaeva M."/>
            <person name="Mikhailov V."/>
        </authorList>
    </citation>
    <scope>NUCLEOTIDE SEQUENCE</scope>
    <source>
        <strain evidence="1">OS29</strain>
    </source>
</reference>
<dbReference type="Gene3D" id="1.10.260.40">
    <property type="entry name" value="lambda repressor-like DNA-binding domains"/>
    <property type="match status" value="1"/>
</dbReference>
<dbReference type="InterPro" id="IPR010982">
    <property type="entry name" value="Lambda_DNA-bd_dom_sf"/>
</dbReference>
<dbReference type="Proteomes" id="UP001139028">
    <property type="component" value="Unassembled WGS sequence"/>
</dbReference>
<keyword evidence="2" id="KW-1185">Reference proteome</keyword>
<comment type="caution">
    <text evidence="1">The sequence shown here is derived from an EMBL/GenBank/DDBJ whole genome shotgun (WGS) entry which is preliminary data.</text>
</comment>
<dbReference type="GO" id="GO:0003677">
    <property type="term" value="F:DNA binding"/>
    <property type="evidence" value="ECO:0007669"/>
    <property type="project" value="InterPro"/>
</dbReference>
<sequence>MLKLRAGDRLRVIRELMGLTRDEFAELLKMDYVRLRNVEQKRAKVSEFEYEQAGKLFPELIPYFAYEGDIVVSELAESEQELCRLMAAKIEAGQIPRGFYVEEKIK</sequence>
<dbReference type="AlphaFoldDB" id="A0A9X2EUZ9"/>